<sequence>MALTQQLGCYLFVIFIIQSDINPAFLISINHCIHFVLCFFFFFSGLVIDNLHVF</sequence>
<reference evidence="1" key="1">
    <citation type="submission" date="2014-11" db="EMBL/GenBank/DDBJ databases">
        <authorList>
            <person name="Amaro Gonzalez C."/>
        </authorList>
    </citation>
    <scope>NUCLEOTIDE SEQUENCE</scope>
</reference>
<protein>
    <submittedName>
        <fullName evidence="1">Uncharacterized protein</fullName>
    </submittedName>
</protein>
<name>A0A0E9SWE0_ANGAN</name>
<organism evidence="1">
    <name type="scientific">Anguilla anguilla</name>
    <name type="common">European freshwater eel</name>
    <name type="synonym">Muraena anguilla</name>
    <dbReference type="NCBI Taxonomy" id="7936"/>
    <lineage>
        <taxon>Eukaryota</taxon>
        <taxon>Metazoa</taxon>
        <taxon>Chordata</taxon>
        <taxon>Craniata</taxon>
        <taxon>Vertebrata</taxon>
        <taxon>Euteleostomi</taxon>
        <taxon>Actinopterygii</taxon>
        <taxon>Neopterygii</taxon>
        <taxon>Teleostei</taxon>
        <taxon>Anguilliformes</taxon>
        <taxon>Anguillidae</taxon>
        <taxon>Anguilla</taxon>
    </lineage>
</organism>
<reference evidence="1" key="2">
    <citation type="journal article" date="2015" name="Fish Shellfish Immunol.">
        <title>Early steps in the European eel (Anguilla anguilla)-Vibrio vulnificus interaction in the gills: Role of the RtxA13 toxin.</title>
        <authorList>
            <person name="Callol A."/>
            <person name="Pajuelo D."/>
            <person name="Ebbesson L."/>
            <person name="Teles M."/>
            <person name="MacKenzie S."/>
            <person name="Amaro C."/>
        </authorList>
    </citation>
    <scope>NUCLEOTIDE SEQUENCE</scope>
</reference>
<dbReference type="EMBL" id="GBXM01063607">
    <property type="protein sequence ID" value="JAH44970.1"/>
    <property type="molecule type" value="Transcribed_RNA"/>
</dbReference>
<evidence type="ECO:0000313" key="1">
    <source>
        <dbReference type="EMBL" id="JAH44970.1"/>
    </source>
</evidence>
<dbReference type="AlphaFoldDB" id="A0A0E9SWE0"/>
<accession>A0A0E9SWE0</accession>
<proteinExistence type="predicted"/>